<feature type="transmembrane region" description="Helical" evidence="1">
    <location>
        <begin position="119"/>
        <end position="142"/>
    </location>
</feature>
<dbReference type="CDD" id="cd00093">
    <property type="entry name" value="HTH_XRE"/>
    <property type="match status" value="1"/>
</dbReference>
<dbReference type="InterPro" id="IPR001387">
    <property type="entry name" value="Cro/C1-type_HTH"/>
</dbReference>
<comment type="caution">
    <text evidence="3">The sequence shown here is derived from an EMBL/GenBank/DDBJ whole genome shotgun (WGS) entry which is preliminary data.</text>
</comment>
<dbReference type="SUPFAM" id="SSF47413">
    <property type="entry name" value="lambda repressor-like DNA-binding domains"/>
    <property type="match status" value="1"/>
</dbReference>
<name>A0A2S5DGD1_9NEIS</name>
<keyword evidence="1" id="KW-1133">Transmembrane helix</keyword>
<dbReference type="Pfam" id="PF01381">
    <property type="entry name" value="HTH_3"/>
    <property type="match status" value="1"/>
</dbReference>
<protein>
    <submittedName>
        <fullName evidence="3">XRE family transcriptional regulator</fullName>
    </submittedName>
</protein>
<dbReference type="SMART" id="SM00530">
    <property type="entry name" value="HTH_XRE"/>
    <property type="match status" value="1"/>
</dbReference>
<feature type="domain" description="HTH cro/C1-type" evidence="2">
    <location>
        <begin position="3"/>
        <end position="53"/>
    </location>
</feature>
<dbReference type="Proteomes" id="UP000237082">
    <property type="component" value="Unassembled WGS sequence"/>
</dbReference>
<organism evidence="3 4">
    <name type="scientific">Chromobacterium alticapitis</name>
    <dbReference type="NCBI Taxonomy" id="2073169"/>
    <lineage>
        <taxon>Bacteria</taxon>
        <taxon>Pseudomonadati</taxon>
        <taxon>Pseudomonadota</taxon>
        <taxon>Betaproteobacteria</taxon>
        <taxon>Neisseriales</taxon>
        <taxon>Chromobacteriaceae</taxon>
        <taxon>Chromobacterium</taxon>
    </lineage>
</organism>
<reference evidence="4" key="1">
    <citation type="submission" date="2018-02" db="EMBL/GenBank/DDBJ databases">
        <authorList>
            <person name="O'Hara-Hanley K."/>
            <person name="Soby S."/>
        </authorList>
    </citation>
    <scope>NUCLEOTIDE SEQUENCE [LARGE SCALE GENOMIC DNA]</scope>
    <source>
        <strain evidence="4">MWU14-2602</strain>
    </source>
</reference>
<dbReference type="InterPro" id="IPR010982">
    <property type="entry name" value="Lambda_DNA-bd_dom_sf"/>
</dbReference>
<gene>
    <name evidence="3" type="ORF">C2I19_10360</name>
</gene>
<evidence type="ECO:0000313" key="4">
    <source>
        <dbReference type="Proteomes" id="UP000237082"/>
    </source>
</evidence>
<dbReference type="EMBL" id="PQWB01000037">
    <property type="protein sequence ID" value="POZ62052.1"/>
    <property type="molecule type" value="Genomic_DNA"/>
</dbReference>
<dbReference type="AlphaFoldDB" id="A0A2S5DGD1"/>
<dbReference type="InterPro" id="IPR025698">
    <property type="entry name" value="2TM_dom"/>
</dbReference>
<sequence length="163" mass="18475">MLIQKLRLQRGWSQQQLAGLSVRTIQRIERGQGASVESLKSLASVFEIDFSELNQELAMTDSTTPDAVAAPIVSRDLEEMLALQHVNRLKRFYRQLAQYALVMMLLAAVNLLTSPHQLWVVWPALGWGIGLLLQAVSTFELLPILGPDWERRQVEKRLGRKLS</sequence>
<accession>A0A2S5DGD1</accession>
<dbReference type="OrthoDB" id="8527856at2"/>
<dbReference type="Pfam" id="PF13239">
    <property type="entry name" value="2TM"/>
    <property type="match status" value="1"/>
</dbReference>
<dbReference type="PROSITE" id="PS50943">
    <property type="entry name" value="HTH_CROC1"/>
    <property type="match status" value="1"/>
</dbReference>
<dbReference type="GO" id="GO:0003677">
    <property type="term" value="F:DNA binding"/>
    <property type="evidence" value="ECO:0007669"/>
    <property type="project" value="InterPro"/>
</dbReference>
<keyword evidence="4" id="KW-1185">Reference proteome</keyword>
<evidence type="ECO:0000256" key="1">
    <source>
        <dbReference type="SAM" id="Phobius"/>
    </source>
</evidence>
<dbReference type="Gene3D" id="1.10.260.40">
    <property type="entry name" value="lambda repressor-like DNA-binding domains"/>
    <property type="match status" value="1"/>
</dbReference>
<evidence type="ECO:0000259" key="2">
    <source>
        <dbReference type="PROSITE" id="PS50943"/>
    </source>
</evidence>
<feature type="transmembrane region" description="Helical" evidence="1">
    <location>
        <begin position="96"/>
        <end position="113"/>
    </location>
</feature>
<keyword evidence="1" id="KW-0812">Transmembrane</keyword>
<dbReference type="RefSeq" id="WP_103902620.1">
    <property type="nucleotide sequence ID" value="NZ_PQWB01000037.1"/>
</dbReference>
<keyword evidence="1" id="KW-0472">Membrane</keyword>
<proteinExistence type="predicted"/>
<evidence type="ECO:0000313" key="3">
    <source>
        <dbReference type="EMBL" id="POZ62052.1"/>
    </source>
</evidence>